<dbReference type="AlphaFoldDB" id="A0A220UL27"/>
<evidence type="ECO:0008006" key="4">
    <source>
        <dbReference type="Google" id="ProtNLM"/>
    </source>
</evidence>
<sequence>MKSVKQTAVAVALGTVVVGSAFAVNAQTNPFGFETMEAGYQIVGSEGKCGEGKCGGDMKKAAAEKAKEGKCGEAKCGADMKKAAADKAHEGKCGEAKCGADMKKAAADKAHEGKCGEAKCGGDMKKTAEKVEAKADAVKKEMK</sequence>
<evidence type="ECO:0000256" key="1">
    <source>
        <dbReference type="SAM" id="SignalP"/>
    </source>
</evidence>
<reference evidence="2 3" key="1">
    <citation type="submission" date="2017-07" db="EMBL/GenBank/DDBJ databases">
        <title>Phenotypical and genomic characterization of a clinical isolate of Shewanella bicestrii sp. nov. producing an extended-spectrum beta-lactamase and a new oxacillinase variant.</title>
        <authorList>
            <person name="Jousset A.B."/>
            <person name="Bonnin R.A."/>
            <person name="Girlich D."/>
            <person name="Dabos L."/>
            <person name="Potron A."/>
            <person name="Dortet L."/>
            <person name="Glaser P."/>
            <person name="Naas T."/>
        </authorList>
    </citation>
    <scope>NUCLEOTIDE SEQUENCE [LARGE SCALE GENOMIC DNA]</scope>
    <source>
        <strain evidence="2 3">JAB-1</strain>
    </source>
</reference>
<dbReference type="KEGG" id="sbj:CF168_08655"/>
<feature type="chain" id="PRO_5012985099" description="Low-complexity protein" evidence="1">
    <location>
        <begin position="24"/>
        <end position="143"/>
    </location>
</feature>
<name>A0A220UL27_9GAMM</name>
<dbReference type="EMBL" id="CP022358">
    <property type="protein sequence ID" value="ASK68944.1"/>
    <property type="molecule type" value="Genomic_DNA"/>
</dbReference>
<evidence type="ECO:0000313" key="2">
    <source>
        <dbReference type="EMBL" id="ASK68944.1"/>
    </source>
</evidence>
<accession>A0A220UL27</accession>
<protein>
    <recommendedName>
        <fullName evidence="4">Low-complexity protein</fullName>
    </recommendedName>
</protein>
<proteinExistence type="predicted"/>
<keyword evidence="1" id="KW-0732">Signal</keyword>
<organism evidence="2 3">
    <name type="scientific">Shewanella bicestrii</name>
    <dbReference type="NCBI Taxonomy" id="2018305"/>
    <lineage>
        <taxon>Bacteria</taxon>
        <taxon>Pseudomonadati</taxon>
        <taxon>Pseudomonadota</taxon>
        <taxon>Gammaproteobacteria</taxon>
        <taxon>Alteromonadales</taxon>
        <taxon>Shewanellaceae</taxon>
        <taxon>Shewanella</taxon>
    </lineage>
</organism>
<dbReference type="RefSeq" id="WP_086904622.1">
    <property type="nucleotide sequence ID" value="NZ_CP022358.1"/>
</dbReference>
<evidence type="ECO:0000313" key="3">
    <source>
        <dbReference type="Proteomes" id="UP000198367"/>
    </source>
</evidence>
<feature type="signal peptide" evidence="1">
    <location>
        <begin position="1"/>
        <end position="23"/>
    </location>
</feature>
<keyword evidence="3" id="KW-1185">Reference proteome</keyword>
<gene>
    <name evidence="2" type="ORF">CF168_08655</name>
</gene>
<dbReference type="Proteomes" id="UP000198367">
    <property type="component" value="Chromosome"/>
</dbReference>